<dbReference type="PROSITE" id="PS50004">
    <property type="entry name" value="C2"/>
    <property type="match status" value="2"/>
</dbReference>
<keyword evidence="4" id="KW-1185">Reference proteome</keyword>
<reference evidence="3 4" key="1">
    <citation type="submission" date="2024-01" db="EMBL/GenBank/DDBJ databases">
        <title>The genome of the rayed Mediterranean limpet Patella caerulea (Linnaeus, 1758).</title>
        <authorList>
            <person name="Anh-Thu Weber A."/>
            <person name="Halstead-Nussloch G."/>
        </authorList>
    </citation>
    <scope>NUCLEOTIDE SEQUENCE [LARGE SCALE GENOMIC DNA]</scope>
    <source>
        <strain evidence="3">AATW-2023a</strain>
        <tissue evidence="3">Whole specimen</tissue>
    </source>
</reference>
<proteinExistence type="predicted"/>
<evidence type="ECO:0000259" key="2">
    <source>
        <dbReference type="PROSITE" id="PS50004"/>
    </source>
</evidence>
<organism evidence="3 4">
    <name type="scientific">Patella caerulea</name>
    <name type="common">Rayed Mediterranean limpet</name>
    <dbReference type="NCBI Taxonomy" id="87958"/>
    <lineage>
        <taxon>Eukaryota</taxon>
        <taxon>Metazoa</taxon>
        <taxon>Spiralia</taxon>
        <taxon>Lophotrochozoa</taxon>
        <taxon>Mollusca</taxon>
        <taxon>Gastropoda</taxon>
        <taxon>Patellogastropoda</taxon>
        <taxon>Patelloidea</taxon>
        <taxon>Patellidae</taxon>
        <taxon>Patella</taxon>
    </lineage>
</organism>
<dbReference type="InterPro" id="IPR001565">
    <property type="entry name" value="Synaptotagmin"/>
</dbReference>
<dbReference type="PANTHER" id="PTHR10024">
    <property type="entry name" value="SYNAPTOTAGMIN"/>
    <property type="match status" value="1"/>
</dbReference>
<dbReference type="CDD" id="cd00030">
    <property type="entry name" value="C2"/>
    <property type="match status" value="1"/>
</dbReference>
<evidence type="ECO:0000313" key="4">
    <source>
        <dbReference type="Proteomes" id="UP001347796"/>
    </source>
</evidence>
<dbReference type="GO" id="GO:0030276">
    <property type="term" value="F:clathrin binding"/>
    <property type="evidence" value="ECO:0007669"/>
    <property type="project" value="TreeGrafter"/>
</dbReference>
<dbReference type="Proteomes" id="UP001347796">
    <property type="component" value="Unassembled WGS sequence"/>
</dbReference>
<dbReference type="GO" id="GO:0070382">
    <property type="term" value="C:exocytic vesicle"/>
    <property type="evidence" value="ECO:0007669"/>
    <property type="project" value="TreeGrafter"/>
</dbReference>
<dbReference type="Pfam" id="PF00168">
    <property type="entry name" value="C2"/>
    <property type="match status" value="2"/>
</dbReference>
<dbReference type="EMBL" id="JAZGQO010000010">
    <property type="protein sequence ID" value="KAK6177286.1"/>
    <property type="molecule type" value="Genomic_DNA"/>
</dbReference>
<dbReference type="InterPro" id="IPR000008">
    <property type="entry name" value="C2_dom"/>
</dbReference>
<dbReference type="SMART" id="SM00239">
    <property type="entry name" value="C2"/>
    <property type="match status" value="2"/>
</dbReference>
<feature type="domain" description="C2" evidence="2">
    <location>
        <begin position="216"/>
        <end position="333"/>
    </location>
</feature>
<dbReference type="GO" id="GO:0005886">
    <property type="term" value="C:plasma membrane"/>
    <property type="evidence" value="ECO:0007669"/>
    <property type="project" value="TreeGrafter"/>
</dbReference>
<name>A0AAN8JFN1_PATCE</name>
<evidence type="ECO:0000313" key="3">
    <source>
        <dbReference type="EMBL" id="KAK6177286.1"/>
    </source>
</evidence>
<dbReference type="GO" id="GO:0000149">
    <property type="term" value="F:SNARE binding"/>
    <property type="evidence" value="ECO:0007669"/>
    <property type="project" value="TreeGrafter"/>
</dbReference>
<sequence length="407" mass="46471">MGNSTSSYDSPKPVKSLLQNQARIEKLTRFLEAKAEYEKTVEVFDGNGVDKHEQDKQSMKMLKGLFKKLDPRYETMKSIGEVSGEIQLSFKYDAEKEFLLVKVIKCRELRCGDIRSKTSSPYVKMDMYPDNHSQGSQLTKIVVDENNPVFSEIFSFKINEIEIIDNNLVIQVWDYDVVTQDDFLGEVIVRLQDFDFNKSPIHTAWYTLNMNTDLSVSGDLEISLTYKLPQQLYVTVHQATGLSPPDGQSSSSPFVKMTIPGTKSVYSSQVVRNCLDPQWNETFEFLVPQEELAFRYIVFHVVDENDSYGNSSLGQVILDLDTFDPEKGHHESYKLADLKNSEHLKNKTSQTATSQEFRESFMAHASIRHPQFLFQKESQTGKKVFTLTCRKAKCKGRIRAVDGILVA</sequence>
<dbReference type="GO" id="GO:0005509">
    <property type="term" value="F:calcium ion binding"/>
    <property type="evidence" value="ECO:0007669"/>
    <property type="project" value="TreeGrafter"/>
</dbReference>
<feature type="domain" description="C2" evidence="2">
    <location>
        <begin position="82"/>
        <end position="206"/>
    </location>
</feature>
<dbReference type="GO" id="GO:0005544">
    <property type="term" value="F:calcium-dependent phospholipid binding"/>
    <property type="evidence" value="ECO:0007669"/>
    <property type="project" value="TreeGrafter"/>
</dbReference>
<dbReference type="GO" id="GO:0001786">
    <property type="term" value="F:phosphatidylserine binding"/>
    <property type="evidence" value="ECO:0007669"/>
    <property type="project" value="TreeGrafter"/>
</dbReference>
<accession>A0AAN8JFN1</accession>
<gene>
    <name evidence="3" type="ORF">SNE40_015413</name>
</gene>
<dbReference type="PRINTS" id="PR00399">
    <property type="entry name" value="SYNAPTOTAGMN"/>
</dbReference>
<dbReference type="AlphaFoldDB" id="A0AAN8JFN1"/>
<dbReference type="InterPro" id="IPR035892">
    <property type="entry name" value="C2_domain_sf"/>
</dbReference>
<dbReference type="Gene3D" id="2.60.40.150">
    <property type="entry name" value="C2 domain"/>
    <property type="match status" value="2"/>
</dbReference>
<dbReference type="PANTHER" id="PTHR10024:SF203">
    <property type="entry name" value="C2 DOMAIN-CONTAINING PROTEIN"/>
    <property type="match status" value="1"/>
</dbReference>
<dbReference type="SUPFAM" id="SSF49562">
    <property type="entry name" value="C2 domain (Calcium/lipid-binding domain, CaLB)"/>
    <property type="match status" value="2"/>
</dbReference>
<keyword evidence="1" id="KW-0677">Repeat</keyword>
<comment type="caution">
    <text evidence="3">The sequence shown here is derived from an EMBL/GenBank/DDBJ whole genome shotgun (WGS) entry which is preliminary data.</text>
</comment>
<evidence type="ECO:0000256" key="1">
    <source>
        <dbReference type="ARBA" id="ARBA00022737"/>
    </source>
</evidence>
<dbReference type="GO" id="GO:0017156">
    <property type="term" value="P:calcium-ion regulated exocytosis"/>
    <property type="evidence" value="ECO:0007669"/>
    <property type="project" value="TreeGrafter"/>
</dbReference>
<protein>
    <recommendedName>
        <fullName evidence="2">C2 domain-containing protein</fullName>
    </recommendedName>
</protein>